<name>A0A1V4ATN2_9BACT</name>
<dbReference type="EMBL" id="AYTS01000077">
    <property type="protein sequence ID" value="OOP56512.1"/>
    <property type="molecule type" value="Genomic_DNA"/>
</dbReference>
<dbReference type="AlphaFoldDB" id="A0A1V4ATN2"/>
<organism evidence="1 2">
    <name type="scientific">Candidatus Brocadia carolinensis</name>
    <dbReference type="NCBI Taxonomy" id="1004156"/>
    <lineage>
        <taxon>Bacteria</taxon>
        <taxon>Pseudomonadati</taxon>
        <taxon>Planctomycetota</taxon>
        <taxon>Candidatus Brocadiia</taxon>
        <taxon>Candidatus Brocadiales</taxon>
        <taxon>Candidatus Brocadiaceae</taxon>
        <taxon>Candidatus Brocadia</taxon>
    </lineage>
</organism>
<dbReference type="STRING" id="1004156.AYP45_08700"/>
<protein>
    <submittedName>
        <fullName evidence="1">Uncharacterized protein</fullName>
    </submittedName>
</protein>
<gene>
    <name evidence="1" type="ORF">AYP45_08700</name>
</gene>
<evidence type="ECO:0000313" key="1">
    <source>
        <dbReference type="EMBL" id="OOP56512.1"/>
    </source>
</evidence>
<reference evidence="1 2" key="1">
    <citation type="journal article" date="2017" name="Water Res.">
        <title>Discovery and metagenomic analysis of an anammox bacterial enrichment related to Candidatus "Brocadia caroliniensis" in a full-scale glycerol-fed nitritation-denitritation separate centrate treatment process.</title>
        <authorList>
            <person name="Park H."/>
            <person name="Brotto A.C."/>
            <person name="van Loosdrecht M.C."/>
            <person name="Chandran K."/>
        </authorList>
    </citation>
    <scope>NUCLEOTIDE SEQUENCE [LARGE SCALE GENOMIC DNA]</scope>
    <source>
        <strain evidence="1">26THWARD</strain>
    </source>
</reference>
<proteinExistence type="predicted"/>
<sequence>MNRYEVISDFTAKTPEGIKELKKGQTIKLPEQSAKQLLEAGKIKPLPYLDNGVLRIPFDSPNKYHWWNRGQSVLDTLKELKASEKITKRYKFYSN</sequence>
<evidence type="ECO:0000313" key="2">
    <source>
        <dbReference type="Proteomes" id="UP000189681"/>
    </source>
</evidence>
<comment type="caution">
    <text evidence="1">The sequence shown here is derived from an EMBL/GenBank/DDBJ whole genome shotgun (WGS) entry which is preliminary data.</text>
</comment>
<dbReference type="Proteomes" id="UP000189681">
    <property type="component" value="Unassembled WGS sequence"/>
</dbReference>
<accession>A0A1V4ATN2</accession>